<proteinExistence type="inferred from homology"/>
<keyword evidence="3 6" id="KW-0812">Transmembrane</keyword>
<evidence type="ECO:0008006" key="9">
    <source>
        <dbReference type="Google" id="ProtNLM"/>
    </source>
</evidence>
<evidence type="ECO:0000256" key="3">
    <source>
        <dbReference type="ARBA" id="ARBA00022692"/>
    </source>
</evidence>
<feature type="transmembrane region" description="Helical" evidence="6">
    <location>
        <begin position="12"/>
        <end position="29"/>
    </location>
</feature>
<dbReference type="RefSeq" id="WP_066844960.1">
    <property type="nucleotide sequence ID" value="NZ_CP019602.1"/>
</dbReference>
<comment type="subcellular location">
    <subcellularLocation>
        <location evidence="1">Membrane</location>
        <topology evidence="1">Multi-pass membrane protein</topology>
    </subcellularLocation>
</comment>
<comment type="similarity">
    <text evidence="2">Belongs to the TMEM86 family.</text>
</comment>
<evidence type="ECO:0000256" key="5">
    <source>
        <dbReference type="ARBA" id="ARBA00023136"/>
    </source>
</evidence>
<sequence length="224" mass="24091">MVKRALIERRPWLLLSIAAAIIWWLAIEGTQTPGLYQLLLRGVPVGLLAVYAWQRSLGSDGVLIALVMVAAAIGDCLTTLEYGWGGLAHALSQLIAIALYWRNHRPGVKPAVMAAGLAAVVIAPVLAWFLMVGETGQGAVAASAALLAIMAAMAWLSRFPRQRVGLGALFYLLSELLLIAVNARLVDRGGAVGQSVRELVWPLYYGGQLLVATGVVTMLRRERR</sequence>
<dbReference type="KEGG" id="cman:A9D14_07870"/>
<evidence type="ECO:0000313" key="7">
    <source>
        <dbReference type="EMBL" id="ARU16131.1"/>
    </source>
</evidence>
<dbReference type="EMBL" id="CP019602">
    <property type="protein sequence ID" value="ARU16131.1"/>
    <property type="molecule type" value="Genomic_DNA"/>
</dbReference>
<dbReference type="AlphaFoldDB" id="A0A1Z1FBF3"/>
<name>A0A1Z1FBF3_9SPHN</name>
<feature type="transmembrane region" description="Helical" evidence="6">
    <location>
        <begin position="203"/>
        <end position="219"/>
    </location>
</feature>
<reference evidence="7 8" key="1">
    <citation type="submission" date="2017-01" db="EMBL/GenBank/DDBJ databases">
        <title>Complete genome sequence of esterase-producing bacterium Croceicoccus marinus E4A9.</title>
        <authorList>
            <person name="Wu Y.-H."/>
            <person name="Cheng H."/>
            <person name="Xu L."/>
            <person name="Huo Y.-Y."/>
            <person name="Wang C.-S."/>
            <person name="Xu X.-W."/>
        </authorList>
    </citation>
    <scope>NUCLEOTIDE SEQUENCE [LARGE SCALE GENOMIC DNA]</scope>
    <source>
        <strain evidence="7 8">E4A9</strain>
    </source>
</reference>
<gene>
    <name evidence="7" type="ORF">A9D14_07870</name>
</gene>
<feature type="transmembrane region" description="Helical" evidence="6">
    <location>
        <begin position="110"/>
        <end position="131"/>
    </location>
</feature>
<dbReference type="GO" id="GO:0016020">
    <property type="term" value="C:membrane"/>
    <property type="evidence" value="ECO:0007669"/>
    <property type="project" value="UniProtKB-SubCell"/>
</dbReference>
<keyword evidence="5 6" id="KW-0472">Membrane</keyword>
<organism evidence="7 8">
    <name type="scientific">Croceicoccus marinus</name>
    <dbReference type="NCBI Taxonomy" id="450378"/>
    <lineage>
        <taxon>Bacteria</taxon>
        <taxon>Pseudomonadati</taxon>
        <taxon>Pseudomonadota</taxon>
        <taxon>Alphaproteobacteria</taxon>
        <taxon>Sphingomonadales</taxon>
        <taxon>Erythrobacteraceae</taxon>
        <taxon>Croceicoccus</taxon>
    </lineage>
</organism>
<accession>A0A1Z1FBF3</accession>
<dbReference type="InterPro" id="IPR012506">
    <property type="entry name" value="TMEM86B-like"/>
</dbReference>
<protein>
    <recommendedName>
        <fullName evidence="9">Lysoplasmalogenase</fullName>
    </recommendedName>
</protein>
<evidence type="ECO:0000256" key="4">
    <source>
        <dbReference type="ARBA" id="ARBA00022989"/>
    </source>
</evidence>
<feature type="transmembrane region" description="Helical" evidence="6">
    <location>
        <begin position="164"/>
        <end position="183"/>
    </location>
</feature>
<feature type="transmembrane region" description="Helical" evidence="6">
    <location>
        <begin position="137"/>
        <end position="157"/>
    </location>
</feature>
<evidence type="ECO:0000256" key="2">
    <source>
        <dbReference type="ARBA" id="ARBA00007375"/>
    </source>
</evidence>
<dbReference type="Pfam" id="PF07947">
    <property type="entry name" value="YhhN"/>
    <property type="match status" value="1"/>
</dbReference>
<dbReference type="Proteomes" id="UP000195807">
    <property type="component" value="Chromosome"/>
</dbReference>
<evidence type="ECO:0000313" key="8">
    <source>
        <dbReference type="Proteomes" id="UP000195807"/>
    </source>
</evidence>
<feature type="transmembrane region" description="Helical" evidence="6">
    <location>
        <begin position="35"/>
        <end position="54"/>
    </location>
</feature>
<feature type="transmembrane region" description="Helical" evidence="6">
    <location>
        <begin position="86"/>
        <end position="103"/>
    </location>
</feature>
<keyword evidence="8" id="KW-1185">Reference proteome</keyword>
<dbReference type="OrthoDB" id="7390032at2"/>
<evidence type="ECO:0000256" key="6">
    <source>
        <dbReference type="SAM" id="Phobius"/>
    </source>
</evidence>
<evidence type="ECO:0000256" key="1">
    <source>
        <dbReference type="ARBA" id="ARBA00004141"/>
    </source>
</evidence>
<feature type="transmembrane region" description="Helical" evidence="6">
    <location>
        <begin position="61"/>
        <end position="80"/>
    </location>
</feature>
<keyword evidence="4 6" id="KW-1133">Transmembrane helix</keyword>